<reference evidence="1 2" key="1">
    <citation type="submission" date="2006-10" db="EMBL/GenBank/DDBJ databases">
        <title>Complete sequence of Methanosaeta thermophila PT.</title>
        <authorList>
            <consortium name="US DOE Joint Genome Institute"/>
            <person name="Copeland A."/>
            <person name="Lucas S."/>
            <person name="Lapidus A."/>
            <person name="Barry K."/>
            <person name="Detter J.C."/>
            <person name="Glavina del Rio T."/>
            <person name="Hammon N."/>
            <person name="Israni S."/>
            <person name="Pitluck S."/>
            <person name="Chain P."/>
            <person name="Malfatti S."/>
            <person name="Shin M."/>
            <person name="Vergez L."/>
            <person name="Schmutz J."/>
            <person name="Larimer F."/>
            <person name="Land M."/>
            <person name="Hauser L."/>
            <person name="Kyrpides N."/>
            <person name="Kim E."/>
            <person name="Smith K.S."/>
            <person name="Ingram-Smith C."/>
            <person name="Richardson P."/>
        </authorList>
    </citation>
    <scope>NUCLEOTIDE SEQUENCE [LARGE SCALE GENOMIC DNA]</scope>
    <source>
        <strain evidence="2">DSM 6194 / JCM 14653 / NBRC 101360 / PT</strain>
    </source>
</reference>
<dbReference type="AlphaFoldDB" id="A0B975"/>
<dbReference type="InterPro" id="IPR029063">
    <property type="entry name" value="SAM-dependent_MTases_sf"/>
</dbReference>
<dbReference type="GO" id="GO:0032259">
    <property type="term" value="P:methylation"/>
    <property type="evidence" value="ECO:0007669"/>
    <property type="project" value="UniProtKB-KW"/>
</dbReference>
<dbReference type="EMBL" id="CP000477">
    <property type="protein sequence ID" value="ABK15249.1"/>
    <property type="molecule type" value="Genomic_DNA"/>
</dbReference>
<proteinExistence type="predicted"/>
<dbReference type="SUPFAM" id="SSF53335">
    <property type="entry name" value="S-adenosyl-L-methionine-dependent methyltransferases"/>
    <property type="match status" value="1"/>
</dbReference>
<dbReference type="Gene3D" id="3.40.50.150">
    <property type="entry name" value="Vaccinia Virus protein VP39"/>
    <property type="match status" value="1"/>
</dbReference>
<protein>
    <submittedName>
        <fullName evidence="1">Methyltransferase</fullName>
    </submittedName>
</protein>
<organism evidence="1 2">
    <name type="scientific">Methanothrix thermoacetophila (strain DSM 6194 / JCM 14653 / NBRC 101360 / PT)</name>
    <name type="common">Methanosaeta thermophila</name>
    <dbReference type="NCBI Taxonomy" id="349307"/>
    <lineage>
        <taxon>Archaea</taxon>
        <taxon>Methanobacteriati</taxon>
        <taxon>Methanobacteriota</taxon>
        <taxon>Stenosarchaea group</taxon>
        <taxon>Methanomicrobia</taxon>
        <taxon>Methanotrichales</taxon>
        <taxon>Methanotrichaceae</taxon>
        <taxon>Methanothrix</taxon>
    </lineage>
</organism>
<name>A0B975_METTP</name>
<evidence type="ECO:0000313" key="1">
    <source>
        <dbReference type="EMBL" id="ABK15249.1"/>
    </source>
</evidence>
<keyword evidence="1" id="KW-0808">Transferase</keyword>
<sequence>MDCPSCGGRCVRPATHILSSIDNIYMACRSCKNEPYIDKKSPRRSLQTGDLERCEECGKAPLDLVMIEAMDLLVEEGLRDDREPLRSVGSPMIEIGYPLPYPPRLGDSQLILVMDRVNRAAASRLLEIPEIKGVIRRSREIPGVVDKNGHIWELLSGCDMRCDIIQSIYGDLVIYKNQSKIHIEFPRESYPKIRILEDLRISGRSVIDGLCGPGTLGFVCVLAGAKEVVMNDIWLPAVENVLINLEVNRDVLGIESIELFDRGVEMVGGSPRLVGRATGACEIEVYHGDIRKLFSAVNTPDMCILDHFPGAPLDEIKRACSSCDEIVVV</sequence>
<dbReference type="OrthoDB" id="134019at2157"/>
<dbReference type="GO" id="GO:0008168">
    <property type="term" value="F:methyltransferase activity"/>
    <property type="evidence" value="ECO:0007669"/>
    <property type="project" value="UniProtKB-KW"/>
</dbReference>
<dbReference type="HOGENOM" id="CLU_069059_0_0_2"/>
<accession>A0B975</accession>
<dbReference type="KEGG" id="mtp:Mthe_1475"/>
<keyword evidence="1" id="KW-0489">Methyltransferase</keyword>
<keyword evidence="2" id="KW-1185">Reference proteome</keyword>
<gene>
    <name evidence="1" type="ordered locus">Mthe_1475</name>
</gene>
<evidence type="ECO:0000313" key="2">
    <source>
        <dbReference type="Proteomes" id="UP000000674"/>
    </source>
</evidence>
<dbReference type="Proteomes" id="UP000000674">
    <property type="component" value="Chromosome"/>
</dbReference>